<evidence type="ECO:0000259" key="5">
    <source>
        <dbReference type="PROSITE" id="PS00624"/>
    </source>
</evidence>
<feature type="binding site" evidence="2">
    <location>
        <position position="222"/>
    </location>
    <ligand>
        <name>FAD</name>
        <dbReference type="ChEBI" id="CHEBI:57692"/>
    </ligand>
</feature>
<evidence type="ECO:0000313" key="7">
    <source>
        <dbReference type="Proteomes" id="UP001187682"/>
    </source>
</evidence>
<feature type="domain" description="Glucose-methanol-choline oxidoreductase N-terminal" evidence="4">
    <location>
        <begin position="83"/>
        <end position="106"/>
    </location>
</feature>
<keyword evidence="2 3" id="KW-0274">FAD</keyword>
<dbReference type="InterPro" id="IPR012132">
    <property type="entry name" value="GMC_OxRdtase"/>
</dbReference>
<name>A0AAE8SXZ7_9PEZI</name>
<dbReference type="InterPro" id="IPR007867">
    <property type="entry name" value="GMC_OxRtase_C"/>
</dbReference>
<dbReference type="Proteomes" id="UP001187682">
    <property type="component" value="Unassembled WGS sequence"/>
</dbReference>
<dbReference type="SUPFAM" id="SSF51905">
    <property type="entry name" value="FAD/NAD(P)-binding domain"/>
    <property type="match status" value="1"/>
</dbReference>
<proteinExistence type="inferred from homology"/>
<evidence type="ECO:0000313" key="6">
    <source>
        <dbReference type="EMBL" id="SPO05356.1"/>
    </source>
</evidence>
<reference evidence="6" key="1">
    <citation type="submission" date="2018-03" db="EMBL/GenBank/DDBJ databases">
        <authorList>
            <person name="Guldener U."/>
        </authorList>
    </citation>
    <scope>NUCLEOTIDE SEQUENCE</scope>
</reference>
<dbReference type="SUPFAM" id="SSF54373">
    <property type="entry name" value="FAD-linked reductases, C-terminal domain"/>
    <property type="match status" value="1"/>
</dbReference>
<keyword evidence="3" id="KW-0285">Flavoprotein</keyword>
<dbReference type="PIRSF" id="PIRSF000137">
    <property type="entry name" value="Alcohol_oxidase"/>
    <property type="match status" value="1"/>
</dbReference>
<comment type="similarity">
    <text evidence="1 3">Belongs to the GMC oxidoreductase family.</text>
</comment>
<comment type="caution">
    <text evidence="6">The sequence shown here is derived from an EMBL/GenBank/DDBJ whole genome shotgun (WGS) entry which is preliminary data.</text>
</comment>
<dbReference type="AlphaFoldDB" id="A0AAE8SXZ7"/>
<dbReference type="InterPro" id="IPR000172">
    <property type="entry name" value="GMC_OxRdtase_N"/>
</dbReference>
<dbReference type="EMBL" id="ONZQ02000012">
    <property type="protein sequence ID" value="SPO05356.1"/>
    <property type="molecule type" value="Genomic_DNA"/>
</dbReference>
<dbReference type="PROSITE" id="PS00624">
    <property type="entry name" value="GMC_OXRED_2"/>
    <property type="match status" value="1"/>
</dbReference>
<evidence type="ECO:0000256" key="2">
    <source>
        <dbReference type="PIRSR" id="PIRSR000137-2"/>
    </source>
</evidence>
<protein>
    <submittedName>
        <fullName evidence="6">Related to alcohol oxidase</fullName>
    </submittedName>
</protein>
<gene>
    <name evidence="6" type="ORF">DNG_08043</name>
</gene>
<evidence type="ECO:0000256" key="3">
    <source>
        <dbReference type="RuleBase" id="RU003968"/>
    </source>
</evidence>
<dbReference type="GO" id="GO:0016614">
    <property type="term" value="F:oxidoreductase activity, acting on CH-OH group of donors"/>
    <property type="evidence" value="ECO:0007669"/>
    <property type="project" value="InterPro"/>
</dbReference>
<comment type="cofactor">
    <cofactor evidence="2">
        <name>FAD</name>
        <dbReference type="ChEBI" id="CHEBI:57692"/>
    </cofactor>
</comment>
<keyword evidence="7" id="KW-1185">Reference proteome</keyword>
<feature type="domain" description="Glucose-methanol-choline oxidoreductase N-terminal" evidence="5">
    <location>
        <begin position="263"/>
        <end position="277"/>
    </location>
</feature>
<evidence type="ECO:0000256" key="1">
    <source>
        <dbReference type="ARBA" id="ARBA00010790"/>
    </source>
</evidence>
<organism evidence="6 7">
    <name type="scientific">Cephalotrichum gorgonifer</name>
    <dbReference type="NCBI Taxonomy" id="2041049"/>
    <lineage>
        <taxon>Eukaryota</taxon>
        <taxon>Fungi</taxon>
        <taxon>Dikarya</taxon>
        <taxon>Ascomycota</taxon>
        <taxon>Pezizomycotina</taxon>
        <taxon>Sordariomycetes</taxon>
        <taxon>Hypocreomycetidae</taxon>
        <taxon>Microascales</taxon>
        <taxon>Microascaceae</taxon>
        <taxon>Cephalotrichum</taxon>
    </lineage>
</organism>
<dbReference type="Pfam" id="PF00732">
    <property type="entry name" value="GMC_oxred_N"/>
    <property type="match status" value="1"/>
</dbReference>
<accession>A0AAE8SXZ7</accession>
<dbReference type="Pfam" id="PF05199">
    <property type="entry name" value="GMC_oxred_C"/>
    <property type="match status" value="1"/>
</dbReference>
<feature type="binding site" evidence="2">
    <location>
        <position position="89"/>
    </location>
    <ligand>
        <name>FAD</name>
        <dbReference type="ChEBI" id="CHEBI:57692"/>
    </ligand>
</feature>
<dbReference type="Gene3D" id="3.30.560.10">
    <property type="entry name" value="Glucose Oxidase, domain 3"/>
    <property type="match status" value="1"/>
</dbReference>
<sequence>MASETYDVVIVGCGTAGLVLAARLSEDASLQVAVIEPGNGHETDPQVLTPGAWMALTNSPLDWAFKTVPQKELGNRVLDYPQGRALGGTSTINSFLFAPPSRTNIDAWAGLGNNGWDFDAYSEALKRAYTFHDASGATAGSGPLQLSVYGSEPVASWCKAWVDCFANLGFTSSDPFSGEVCGALSNVESIDPGKKQRSSSATAYLAPASDRPNLTVLTGSYVSKLLLSKTDLDGVVAEGVQIVTGDGATKHIKARREVILAAGALNSPRILETSGIGDPDLLRKLGIEVMVENPHVGENLQNHTTTPLIFDVRDDQDTLDAYFRQEPAAVAEAQEAYSKDGGGPLGTSLVSASAQLPFPGIRTSEGREDLSRLLDGHLDLEADPRWSPRTTPAFAEAHASFVQSNLSSPTEASGTYFMAPAGLAQTPGNHITVVAMVAHPLSRGHAHITSASPDNLAGSGGVEIDQATFSHPLDLEVLARQLRFVEEALTTTEPVASLLKPREALFGDLEAAREYARAMTTPGHHFTGTCAMMPRDMGGVVDDKLQVYGCRNLRVCDASVVPIIPRANTQAVVYGVAEMGAKIFKEAI</sequence>
<dbReference type="PROSITE" id="PS00623">
    <property type="entry name" value="GMC_OXRED_1"/>
    <property type="match status" value="1"/>
</dbReference>
<dbReference type="PANTHER" id="PTHR11552:SF210">
    <property type="entry name" value="GLUCOSE-METHANOL-CHOLINE OXIDOREDUCTASE N-TERMINAL DOMAIN-CONTAINING PROTEIN-RELATED"/>
    <property type="match status" value="1"/>
</dbReference>
<dbReference type="GO" id="GO:0050660">
    <property type="term" value="F:flavin adenine dinucleotide binding"/>
    <property type="evidence" value="ECO:0007669"/>
    <property type="project" value="InterPro"/>
</dbReference>
<dbReference type="Gene3D" id="3.50.50.60">
    <property type="entry name" value="FAD/NAD(P)-binding domain"/>
    <property type="match status" value="1"/>
</dbReference>
<dbReference type="PANTHER" id="PTHR11552">
    <property type="entry name" value="GLUCOSE-METHANOL-CHOLINE GMC OXIDOREDUCTASE"/>
    <property type="match status" value="1"/>
</dbReference>
<dbReference type="InterPro" id="IPR036188">
    <property type="entry name" value="FAD/NAD-bd_sf"/>
</dbReference>
<evidence type="ECO:0000259" key="4">
    <source>
        <dbReference type="PROSITE" id="PS00623"/>
    </source>
</evidence>